<dbReference type="Proteomes" id="UP000029833">
    <property type="component" value="Unassembled WGS sequence"/>
</dbReference>
<evidence type="ECO:0000313" key="3">
    <source>
        <dbReference type="Proteomes" id="UP000029833"/>
    </source>
</evidence>
<feature type="region of interest" description="Disordered" evidence="1">
    <location>
        <begin position="1"/>
        <end position="32"/>
    </location>
</feature>
<organism evidence="2 3">
    <name type="scientific">Cellulomonas cellasea DSM 20118</name>
    <dbReference type="NCBI Taxonomy" id="1408250"/>
    <lineage>
        <taxon>Bacteria</taxon>
        <taxon>Bacillati</taxon>
        <taxon>Actinomycetota</taxon>
        <taxon>Actinomycetes</taxon>
        <taxon>Micrococcales</taxon>
        <taxon>Cellulomonadaceae</taxon>
        <taxon>Cellulomonas</taxon>
    </lineage>
</organism>
<gene>
    <name evidence="2" type="ORF">Q760_17620</name>
</gene>
<reference evidence="2 3" key="1">
    <citation type="submission" date="2013-10" db="EMBL/GenBank/DDBJ databases">
        <authorList>
            <person name="Wang G."/>
            <person name="Zhuang W."/>
        </authorList>
    </citation>
    <scope>NUCLEOTIDE SEQUENCE [LARGE SCALE GENOMIC DNA]</scope>
    <source>
        <strain evidence="2 3">DSM 20118</strain>
    </source>
</reference>
<name>A0A0A0B6D9_9CELL</name>
<sequence length="32" mass="3663">MEMTSTDEMTSAADERDEISFTSVSNPRRVRI</sequence>
<evidence type="ECO:0000313" key="2">
    <source>
        <dbReference type="EMBL" id="KGM01758.1"/>
    </source>
</evidence>
<proteinExistence type="predicted"/>
<keyword evidence="3" id="KW-1185">Reference proteome</keyword>
<evidence type="ECO:0000256" key="1">
    <source>
        <dbReference type="SAM" id="MobiDB-lite"/>
    </source>
</evidence>
<dbReference type="AlphaFoldDB" id="A0A0A0B6D9"/>
<comment type="caution">
    <text evidence="2">The sequence shown here is derived from an EMBL/GenBank/DDBJ whole genome shotgun (WGS) entry which is preliminary data.</text>
</comment>
<protein>
    <submittedName>
        <fullName evidence="2">Uncharacterized protein</fullName>
    </submittedName>
</protein>
<accession>A0A0A0B6D9</accession>
<dbReference type="EMBL" id="AXNT01000086">
    <property type="protein sequence ID" value="KGM01758.1"/>
    <property type="molecule type" value="Genomic_DNA"/>
</dbReference>